<gene>
    <name evidence="2" type="ORF">J2Z37_003348</name>
</gene>
<dbReference type="PANTHER" id="PTHR32487:SF0">
    <property type="entry name" value="3-OXO-DELTA(4,5)-STEROID 5-BETA-REDUCTASE"/>
    <property type="match status" value="1"/>
</dbReference>
<evidence type="ECO:0000259" key="1">
    <source>
        <dbReference type="Pfam" id="PF22917"/>
    </source>
</evidence>
<accession>A0ABS4GSS1</accession>
<protein>
    <recommendedName>
        <fullName evidence="1">PRISE-like Rossmann-fold domain-containing protein</fullName>
    </recommendedName>
</protein>
<organism evidence="2 3">
    <name type="scientific">Ammoniphilus resinae</name>
    <dbReference type="NCBI Taxonomy" id="861532"/>
    <lineage>
        <taxon>Bacteria</taxon>
        <taxon>Bacillati</taxon>
        <taxon>Bacillota</taxon>
        <taxon>Bacilli</taxon>
        <taxon>Bacillales</taxon>
        <taxon>Paenibacillaceae</taxon>
        <taxon>Aneurinibacillus group</taxon>
        <taxon>Ammoniphilus</taxon>
    </lineage>
</organism>
<name>A0ABS4GSS1_9BACL</name>
<evidence type="ECO:0000313" key="2">
    <source>
        <dbReference type="EMBL" id="MBP1933335.1"/>
    </source>
</evidence>
<comment type="caution">
    <text evidence="2">The sequence shown here is derived from an EMBL/GenBank/DDBJ whole genome shotgun (WGS) entry which is preliminary data.</text>
</comment>
<dbReference type="Gene3D" id="3.40.50.720">
    <property type="entry name" value="NAD(P)-binding Rossmann-like Domain"/>
    <property type="match status" value="1"/>
</dbReference>
<dbReference type="PANTHER" id="PTHR32487">
    <property type="entry name" value="3-OXO-DELTA(4,5)-STEROID 5-BETA-REDUCTASE"/>
    <property type="match status" value="1"/>
</dbReference>
<keyword evidence="3" id="KW-1185">Reference proteome</keyword>
<dbReference type="Pfam" id="PF22917">
    <property type="entry name" value="PRISE"/>
    <property type="match status" value="1"/>
</dbReference>
<dbReference type="EMBL" id="JAGGKT010000010">
    <property type="protein sequence ID" value="MBP1933335.1"/>
    <property type="molecule type" value="Genomic_DNA"/>
</dbReference>
<sequence length="69" mass="8108">MLKNVAMSVQETSNSLERVLLMQGAKVYGVRLGKYKTPAKETDPRHMPPHFYYNQEDFLRSYQKGKNWT</sequence>
<feature type="domain" description="PRISE-like Rossmann-fold" evidence="1">
    <location>
        <begin position="1"/>
        <end position="69"/>
    </location>
</feature>
<dbReference type="Proteomes" id="UP001519343">
    <property type="component" value="Unassembled WGS sequence"/>
</dbReference>
<proteinExistence type="predicted"/>
<evidence type="ECO:0000313" key="3">
    <source>
        <dbReference type="Proteomes" id="UP001519343"/>
    </source>
</evidence>
<reference evidence="2 3" key="1">
    <citation type="submission" date="2021-03" db="EMBL/GenBank/DDBJ databases">
        <title>Genomic Encyclopedia of Type Strains, Phase IV (KMG-IV): sequencing the most valuable type-strain genomes for metagenomic binning, comparative biology and taxonomic classification.</title>
        <authorList>
            <person name="Goeker M."/>
        </authorList>
    </citation>
    <scope>NUCLEOTIDE SEQUENCE [LARGE SCALE GENOMIC DNA]</scope>
    <source>
        <strain evidence="2 3">DSM 24738</strain>
    </source>
</reference>
<dbReference type="InterPro" id="IPR055222">
    <property type="entry name" value="PRISE-like_Rossmann-fold"/>
</dbReference>